<keyword evidence="2" id="KW-1185">Reference proteome</keyword>
<evidence type="ECO:0000313" key="2">
    <source>
        <dbReference type="Proteomes" id="UP000095281"/>
    </source>
</evidence>
<organism evidence="2 3">
    <name type="scientific">Meloidogyne hapla</name>
    <name type="common">Root-knot nematode worm</name>
    <dbReference type="NCBI Taxonomy" id="6305"/>
    <lineage>
        <taxon>Eukaryota</taxon>
        <taxon>Metazoa</taxon>
        <taxon>Ecdysozoa</taxon>
        <taxon>Nematoda</taxon>
        <taxon>Chromadorea</taxon>
        <taxon>Rhabditida</taxon>
        <taxon>Tylenchina</taxon>
        <taxon>Tylenchomorpha</taxon>
        <taxon>Tylenchoidea</taxon>
        <taxon>Meloidogynidae</taxon>
        <taxon>Meloidogyninae</taxon>
        <taxon>Meloidogyne</taxon>
    </lineage>
</organism>
<evidence type="ECO:0000256" key="1">
    <source>
        <dbReference type="SAM" id="MobiDB-lite"/>
    </source>
</evidence>
<dbReference type="Proteomes" id="UP000095281">
    <property type="component" value="Unplaced"/>
</dbReference>
<feature type="region of interest" description="Disordered" evidence="1">
    <location>
        <begin position="1"/>
        <end position="61"/>
    </location>
</feature>
<feature type="compositionally biased region" description="Basic and acidic residues" evidence="1">
    <location>
        <begin position="34"/>
        <end position="50"/>
    </location>
</feature>
<sequence length="61" mass="6784">MQNPPSGHSSVDKDYVIPPEEETSSDEDISPYEEGDHSDNKGGQKRKGDANLKNSRIKKKL</sequence>
<dbReference type="AlphaFoldDB" id="A0A1I8BER3"/>
<name>A0A1I8BER3_MELHA</name>
<protein>
    <submittedName>
        <fullName evidence="3">Uncharacterized protein</fullName>
    </submittedName>
</protein>
<dbReference type="WBParaSite" id="MhA1_Contig217.frz3.gene8">
    <property type="protein sequence ID" value="MhA1_Contig217.frz3.gene8"/>
    <property type="gene ID" value="MhA1_Contig217.frz3.gene8"/>
</dbReference>
<reference evidence="3" key="1">
    <citation type="submission" date="2016-11" db="UniProtKB">
        <authorList>
            <consortium name="WormBaseParasite"/>
        </authorList>
    </citation>
    <scope>IDENTIFICATION</scope>
</reference>
<proteinExistence type="predicted"/>
<accession>A0A1I8BER3</accession>
<evidence type="ECO:0000313" key="3">
    <source>
        <dbReference type="WBParaSite" id="MhA1_Contig217.frz3.gene8"/>
    </source>
</evidence>
<feature type="compositionally biased region" description="Acidic residues" evidence="1">
    <location>
        <begin position="19"/>
        <end position="33"/>
    </location>
</feature>